<sequence length="164" mass="18382">MQKILIISTGGTFNKIYDPIAGDLIVEETSRAVREIASKWLSRFELISIIGKDSLAMTNQDRLELLSVVTQTEHEKIIIIHGTDTMHVTAEYLAEVEIEKKIILTGAMVPYSIDPVEATANLTSALGYMQLLSENGVYITMNGLFSSYDKILKDRSKGRFIRKK</sequence>
<feature type="binding site" evidence="2">
    <location>
        <begin position="83"/>
        <end position="84"/>
    </location>
    <ligand>
        <name>substrate</name>
    </ligand>
</feature>
<dbReference type="EMBL" id="CP011308">
    <property type="protein sequence ID" value="AKF25009.1"/>
    <property type="molecule type" value="Genomic_DNA"/>
</dbReference>
<protein>
    <submittedName>
        <fullName evidence="4">Asparaginase</fullName>
    </submittedName>
</protein>
<dbReference type="AlphaFoldDB" id="A0A7U4M1H3"/>
<dbReference type="PIRSF" id="PIRSF500176">
    <property type="entry name" value="L_ASNase"/>
    <property type="match status" value="1"/>
</dbReference>
<keyword evidence="5" id="KW-1185">Reference proteome</keyword>
<dbReference type="Pfam" id="PF00710">
    <property type="entry name" value="Asparaginase"/>
    <property type="match status" value="1"/>
</dbReference>
<dbReference type="InterPro" id="IPR037152">
    <property type="entry name" value="L-asparaginase_N_sf"/>
</dbReference>
<proteinExistence type="predicted"/>
<evidence type="ECO:0000259" key="3">
    <source>
        <dbReference type="Pfam" id="PF00710"/>
    </source>
</evidence>
<evidence type="ECO:0000256" key="2">
    <source>
        <dbReference type="PIRSR" id="PIRSR001220-2"/>
    </source>
</evidence>
<dbReference type="OrthoDB" id="9788068at2"/>
<dbReference type="Gene3D" id="3.40.50.1170">
    <property type="entry name" value="L-asparaginase, N-terminal domain"/>
    <property type="match status" value="1"/>
</dbReference>
<name>A0A7U4M1H3_9BACT</name>
<organism evidence="4 5">
    <name type="scientific">Sulfurovum lithotrophicum</name>
    <dbReference type="NCBI Taxonomy" id="206403"/>
    <lineage>
        <taxon>Bacteria</taxon>
        <taxon>Pseudomonadati</taxon>
        <taxon>Campylobacterota</taxon>
        <taxon>Epsilonproteobacteria</taxon>
        <taxon>Campylobacterales</taxon>
        <taxon>Sulfurovaceae</taxon>
        <taxon>Sulfurovum</taxon>
    </lineage>
</organism>
<dbReference type="KEGG" id="slh:YH65_06090"/>
<dbReference type="InterPro" id="IPR006034">
    <property type="entry name" value="Asparaginase/glutaminase-like"/>
</dbReference>
<reference evidence="5" key="2">
    <citation type="journal article" date="2017" name="Stand. Genomic Sci.">
        <title>Complete genome sequence of the sulfur-oxidizing chemolithoautotrophic Sulfurovum lithotrophicum 42BKTT.</title>
        <authorList>
            <person name="Jeon W."/>
            <person name="Priscilla L."/>
            <person name="Park G."/>
            <person name="Lee H."/>
            <person name="Lee N."/>
            <person name="Lee D."/>
            <person name="Kwon H."/>
            <person name="Ahn I."/>
            <person name="Lee C."/>
            <person name="Lee H."/>
            <person name="Ahn J."/>
        </authorList>
    </citation>
    <scope>NUCLEOTIDE SEQUENCE [LARGE SCALE GENOMIC DNA]</scope>
    <source>
        <strain evidence="5">ATCC BAA-797 / 42BKT</strain>
    </source>
</reference>
<dbReference type="InterPro" id="IPR027474">
    <property type="entry name" value="L-asparaginase_N"/>
</dbReference>
<evidence type="ECO:0000256" key="1">
    <source>
        <dbReference type="PIRSR" id="PIRSR001220-1"/>
    </source>
</evidence>
<accession>A0A7U4M1H3</accession>
<reference evidence="4 5" key="1">
    <citation type="submission" date="2015-04" db="EMBL/GenBank/DDBJ databases">
        <title>Complete genome sequence of Sulfurovum lithotrophicum ATCC BAA-797T.</title>
        <authorList>
            <person name="Ahn J."/>
            <person name="Park G."/>
            <person name="Jeon W."/>
            <person name="Jang Y."/>
            <person name="Jang M."/>
            <person name="Lee H."/>
            <person name="Lee H."/>
        </authorList>
    </citation>
    <scope>NUCLEOTIDE SEQUENCE [LARGE SCALE GENOMIC DNA]</scope>
    <source>
        <strain evidence="5">ATCC BAA-797 / 42BKT</strain>
    </source>
</reference>
<evidence type="ECO:0000313" key="5">
    <source>
        <dbReference type="Proteomes" id="UP000034444"/>
    </source>
</evidence>
<feature type="domain" description="L-asparaginase N-terminal" evidence="3">
    <location>
        <begin position="3"/>
        <end position="143"/>
    </location>
</feature>
<dbReference type="PIRSF" id="PIRSF001220">
    <property type="entry name" value="L-ASNase_gatD"/>
    <property type="match status" value="1"/>
</dbReference>
<dbReference type="GO" id="GO:0004067">
    <property type="term" value="F:asparaginase activity"/>
    <property type="evidence" value="ECO:0007669"/>
    <property type="project" value="UniProtKB-UniRule"/>
</dbReference>
<dbReference type="RefSeq" id="WP_046551092.1">
    <property type="nucleotide sequence ID" value="NZ_CP011308.1"/>
</dbReference>
<dbReference type="PRINTS" id="PR00139">
    <property type="entry name" value="ASNGLNASE"/>
</dbReference>
<feature type="active site" description="O-isoaspartyl threonine intermediate" evidence="1">
    <location>
        <position position="12"/>
    </location>
</feature>
<dbReference type="Proteomes" id="UP000034444">
    <property type="component" value="Chromosome"/>
</dbReference>
<dbReference type="PANTHER" id="PTHR11707">
    <property type="entry name" value="L-ASPARAGINASE"/>
    <property type="match status" value="1"/>
</dbReference>
<dbReference type="PROSITE" id="PS51732">
    <property type="entry name" value="ASN_GLN_ASE_3"/>
    <property type="match status" value="1"/>
</dbReference>
<feature type="binding site" evidence="2">
    <location>
        <position position="54"/>
    </location>
    <ligand>
        <name>substrate</name>
    </ligand>
</feature>
<dbReference type="PANTHER" id="PTHR11707:SF28">
    <property type="entry name" value="60 KDA LYSOPHOSPHOLIPASE"/>
    <property type="match status" value="1"/>
</dbReference>
<dbReference type="SUPFAM" id="SSF53774">
    <property type="entry name" value="Glutaminase/Asparaginase"/>
    <property type="match status" value="1"/>
</dbReference>
<evidence type="ECO:0000313" key="4">
    <source>
        <dbReference type="EMBL" id="AKF25009.1"/>
    </source>
</evidence>
<gene>
    <name evidence="4" type="ORF">YH65_06090</name>
</gene>
<dbReference type="InterPro" id="IPR036152">
    <property type="entry name" value="Asp/glu_Ase-like_sf"/>
</dbReference>